<protein>
    <submittedName>
        <fullName evidence="1">Uncharacterized protein</fullName>
    </submittedName>
</protein>
<name>A0A1N7RWI3_9BURK</name>
<dbReference type="NCBIfam" id="NF041728">
    <property type="entry name" value="BPSL0761_fam"/>
    <property type="match status" value="1"/>
</dbReference>
<proteinExistence type="predicted"/>
<organism evidence="1 2">
    <name type="scientific">Paraburkholderia piptadeniae</name>
    <dbReference type="NCBI Taxonomy" id="1701573"/>
    <lineage>
        <taxon>Bacteria</taxon>
        <taxon>Pseudomonadati</taxon>
        <taxon>Pseudomonadota</taxon>
        <taxon>Betaproteobacteria</taxon>
        <taxon>Burkholderiales</taxon>
        <taxon>Burkholderiaceae</taxon>
        <taxon>Paraburkholderia</taxon>
    </lineage>
</organism>
<dbReference type="AlphaFoldDB" id="A0A1N7RWI3"/>
<gene>
    <name evidence="1" type="ORF">BN2476_230025</name>
</gene>
<evidence type="ECO:0000313" key="1">
    <source>
        <dbReference type="EMBL" id="SIT39476.1"/>
    </source>
</evidence>
<accession>A0A1N7RWI3</accession>
<keyword evidence="2" id="KW-1185">Reference proteome</keyword>
<dbReference type="EMBL" id="CYGY02000023">
    <property type="protein sequence ID" value="SIT39476.1"/>
    <property type="molecule type" value="Genomic_DNA"/>
</dbReference>
<reference evidence="1" key="1">
    <citation type="submission" date="2016-12" db="EMBL/GenBank/DDBJ databases">
        <authorList>
            <person name="Moulin L."/>
        </authorList>
    </citation>
    <scope>NUCLEOTIDE SEQUENCE [LARGE SCALE GENOMIC DNA]</scope>
    <source>
        <strain evidence="1">STM 7183</strain>
    </source>
</reference>
<dbReference type="InterPro" id="IPR049723">
    <property type="entry name" value="BPSL0761-like"/>
</dbReference>
<sequence>MMTVPYERTQAVLRTRELLKELAFGESDNVDALRRRAKALLKHFPVAADMDASAAALPAVWAPSFTKGRAG</sequence>
<evidence type="ECO:0000313" key="2">
    <source>
        <dbReference type="Proteomes" id="UP000195569"/>
    </source>
</evidence>
<comment type="caution">
    <text evidence="1">The sequence shown here is derived from an EMBL/GenBank/DDBJ whole genome shotgun (WGS) entry which is preliminary data.</text>
</comment>
<dbReference type="Proteomes" id="UP000195569">
    <property type="component" value="Unassembled WGS sequence"/>
</dbReference>